<dbReference type="Proteomes" id="UP000276133">
    <property type="component" value="Unassembled WGS sequence"/>
</dbReference>
<sequence>MVSKNLNNNLIVSSINNNYKFAFFGLLLVIYFAWMDIALFINLQRWTAPSTTENKTLKYTYTETFSTFKPLSVKLIMVDHGTHYVHDILARFAEDNLHFSSIFPWVTANLVSYAGLLAALIGSRLIISDKPMHYRIGAILFELRNLADSLDGVVYRSRKRQQDLGQIGVYQSNYGSYGYNVDVICDGLAGLFFCTAILIKFLRHLPSKYPANILIRRPRSRNSRSNSGEMTYELIEMDYPAENSLERTKSEEYSQRRHVSSFQVKLIVISFGFRLLFTGLIWDHFVHKYHDLLMVFSNNPNVHKMQEQTFKSISMWLIMWFWRLGNACSILEHLSITTFFGKLWNYLVFTNYIGWVYLIVLSLLTQIHYIELYESFNTFAALS</sequence>
<dbReference type="EMBL" id="REGN01004369">
    <property type="protein sequence ID" value="RNA17801.1"/>
    <property type="molecule type" value="Genomic_DNA"/>
</dbReference>
<dbReference type="AlphaFoldDB" id="A0A3M7R361"/>
<dbReference type="STRING" id="10195.A0A3M7R361"/>
<keyword evidence="1" id="KW-0812">Transmembrane</keyword>
<proteinExistence type="predicted"/>
<protein>
    <submittedName>
        <fullName evidence="2">Ceramide phosphoethanolamine synthase-like isoform X1</fullName>
    </submittedName>
</protein>
<feature type="transmembrane region" description="Helical" evidence="1">
    <location>
        <begin position="21"/>
        <end position="41"/>
    </location>
</feature>
<dbReference type="Gene3D" id="1.20.120.1760">
    <property type="match status" value="1"/>
</dbReference>
<keyword evidence="1" id="KW-0472">Membrane</keyword>
<dbReference type="OrthoDB" id="10253254at2759"/>
<feature type="transmembrane region" description="Helical" evidence="1">
    <location>
        <begin position="313"/>
        <end position="331"/>
    </location>
</feature>
<keyword evidence="3" id="KW-1185">Reference proteome</keyword>
<gene>
    <name evidence="2" type="ORF">BpHYR1_016199</name>
</gene>
<evidence type="ECO:0000313" key="3">
    <source>
        <dbReference type="Proteomes" id="UP000276133"/>
    </source>
</evidence>
<comment type="caution">
    <text evidence="2">The sequence shown here is derived from an EMBL/GenBank/DDBJ whole genome shotgun (WGS) entry which is preliminary data.</text>
</comment>
<feature type="transmembrane region" description="Helical" evidence="1">
    <location>
        <begin position="102"/>
        <end position="127"/>
    </location>
</feature>
<organism evidence="2 3">
    <name type="scientific">Brachionus plicatilis</name>
    <name type="common">Marine rotifer</name>
    <name type="synonym">Brachionus muelleri</name>
    <dbReference type="NCBI Taxonomy" id="10195"/>
    <lineage>
        <taxon>Eukaryota</taxon>
        <taxon>Metazoa</taxon>
        <taxon>Spiralia</taxon>
        <taxon>Gnathifera</taxon>
        <taxon>Rotifera</taxon>
        <taxon>Eurotatoria</taxon>
        <taxon>Monogononta</taxon>
        <taxon>Pseudotrocha</taxon>
        <taxon>Ploima</taxon>
        <taxon>Brachionidae</taxon>
        <taxon>Brachionus</taxon>
    </lineage>
</organism>
<evidence type="ECO:0000256" key="1">
    <source>
        <dbReference type="SAM" id="Phobius"/>
    </source>
</evidence>
<keyword evidence="1" id="KW-1133">Transmembrane helix</keyword>
<dbReference type="InterPro" id="IPR043130">
    <property type="entry name" value="CDP-OH_PTrfase_TM_dom"/>
</dbReference>
<accession>A0A3M7R361</accession>
<name>A0A3M7R361_BRAPC</name>
<evidence type="ECO:0000313" key="2">
    <source>
        <dbReference type="EMBL" id="RNA17801.1"/>
    </source>
</evidence>
<feature type="transmembrane region" description="Helical" evidence="1">
    <location>
        <begin position="343"/>
        <end position="364"/>
    </location>
</feature>
<feature type="transmembrane region" description="Helical" evidence="1">
    <location>
        <begin position="264"/>
        <end position="282"/>
    </location>
</feature>
<reference evidence="2 3" key="1">
    <citation type="journal article" date="2018" name="Sci. Rep.">
        <title>Genomic signatures of local adaptation to the degree of environmental predictability in rotifers.</title>
        <authorList>
            <person name="Franch-Gras L."/>
            <person name="Hahn C."/>
            <person name="Garcia-Roger E.M."/>
            <person name="Carmona M.J."/>
            <person name="Serra M."/>
            <person name="Gomez A."/>
        </authorList>
    </citation>
    <scope>NUCLEOTIDE SEQUENCE [LARGE SCALE GENOMIC DNA]</scope>
    <source>
        <strain evidence="2">HYR1</strain>
    </source>
</reference>